<evidence type="ECO:0000256" key="1">
    <source>
        <dbReference type="SAM" id="MobiDB-lite"/>
    </source>
</evidence>
<gene>
    <name evidence="2" type="ORF">DDQ41_16885</name>
</gene>
<proteinExistence type="predicted"/>
<organism evidence="2 3">
    <name type="scientific">Streptomyces spongiicola</name>
    <dbReference type="NCBI Taxonomy" id="1690221"/>
    <lineage>
        <taxon>Bacteria</taxon>
        <taxon>Bacillati</taxon>
        <taxon>Actinomycetota</taxon>
        <taxon>Actinomycetes</taxon>
        <taxon>Kitasatosporales</taxon>
        <taxon>Streptomycetaceae</taxon>
        <taxon>Streptomyces</taxon>
    </lineage>
</organism>
<dbReference type="EMBL" id="CP029254">
    <property type="protein sequence ID" value="AWK10299.1"/>
    <property type="molecule type" value="Genomic_DNA"/>
</dbReference>
<feature type="region of interest" description="Disordered" evidence="1">
    <location>
        <begin position="1"/>
        <end position="69"/>
    </location>
</feature>
<protein>
    <submittedName>
        <fullName evidence="2">Uncharacterized protein</fullName>
    </submittedName>
</protein>
<accession>A0ABN5KQ45</accession>
<name>A0ABN5KQ45_9ACTN</name>
<keyword evidence="3" id="KW-1185">Reference proteome</keyword>
<feature type="compositionally biased region" description="Low complexity" evidence="1">
    <location>
        <begin position="1"/>
        <end position="17"/>
    </location>
</feature>
<dbReference type="Proteomes" id="UP000245051">
    <property type="component" value="Chromosome"/>
</dbReference>
<evidence type="ECO:0000313" key="2">
    <source>
        <dbReference type="EMBL" id="AWK10299.1"/>
    </source>
</evidence>
<sequence length="69" mass="6935">MRPDAQQAVPPAAAAVDGSPTSPPPADRFPGIVPVRRPRSAHGMPGPRTGDVATARVPAVPGRTPPPVG</sequence>
<reference evidence="2 3" key="1">
    <citation type="submission" date="2018-05" db="EMBL/GenBank/DDBJ databases">
        <title>Complete genome sequence of the Type Strain of Streptomyces spongiicola HNM0071, the producer of staurosporine.</title>
        <authorList>
            <person name="Zhou S."/>
            <person name="Huang X."/>
        </authorList>
    </citation>
    <scope>NUCLEOTIDE SEQUENCE [LARGE SCALE GENOMIC DNA]</scope>
    <source>
        <strain evidence="2 3">HNM0071</strain>
    </source>
</reference>
<evidence type="ECO:0000313" key="3">
    <source>
        <dbReference type="Proteomes" id="UP000245051"/>
    </source>
</evidence>